<dbReference type="InterPro" id="IPR006089">
    <property type="entry name" value="Acyl-CoA_DH_CS"/>
</dbReference>
<evidence type="ECO:0000259" key="7">
    <source>
        <dbReference type="Pfam" id="PF00441"/>
    </source>
</evidence>
<gene>
    <name evidence="10" type="ORF">J0M35_11690</name>
</gene>
<evidence type="ECO:0000259" key="9">
    <source>
        <dbReference type="Pfam" id="PF02771"/>
    </source>
</evidence>
<dbReference type="InterPro" id="IPR006091">
    <property type="entry name" value="Acyl-CoA_Oxase/DH_mid-dom"/>
</dbReference>
<dbReference type="FunFam" id="2.40.110.10:FF:000001">
    <property type="entry name" value="Acyl-CoA dehydrogenase, mitochondrial"/>
    <property type="match status" value="1"/>
</dbReference>
<name>A0A8J7PLT8_9BACT</name>
<dbReference type="SUPFAM" id="SSF47203">
    <property type="entry name" value="Acyl-CoA dehydrogenase C-terminal domain-like"/>
    <property type="match status" value="1"/>
</dbReference>
<dbReference type="InterPro" id="IPR009100">
    <property type="entry name" value="AcylCoA_DH/oxidase_NM_dom_sf"/>
</dbReference>
<dbReference type="InterPro" id="IPR036250">
    <property type="entry name" value="AcylCo_DH-like_C"/>
</dbReference>
<feature type="domain" description="Acyl-CoA dehydrogenase/oxidase N-terminal" evidence="9">
    <location>
        <begin position="30"/>
        <end position="141"/>
    </location>
</feature>
<dbReference type="SUPFAM" id="SSF56645">
    <property type="entry name" value="Acyl-CoA dehydrogenase NM domain-like"/>
    <property type="match status" value="1"/>
</dbReference>
<comment type="cofactor">
    <cofactor evidence="1 6">
        <name>FAD</name>
        <dbReference type="ChEBI" id="CHEBI:57692"/>
    </cofactor>
</comment>
<dbReference type="Gene3D" id="1.10.540.10">
    <property type="entry name" value="Acyl-CoA dehydrogenase/oxidase, N-terminal domain"/>
    <property type="match status" value="1"/>
</dbReference>
<feature type="domain" description="Acyl-CoA dehydrogenase/oxidase C-terminal" evidence="7">
    <location>
        <begin position="251"/>
        <end position="399"/>
    </location>
</feature>
<evidence type="ECO:0000256" key="5">
    <source>
        <dbReference type="ARBA" id="ARBA00023002"/>
    </source>
</evidence>
<dbReference type="PANTHER" id="PTHR43884">
    <property type="entry name" value="ACYL-COA DEHYDROGENASE"/>
    <property type="match status" value="1"/>
</dbReference>
<organism evidence="10 11">
    <name type="scientific">Candidatus Obscuribacter phosphatis</name>
    <dbReference type="NCBI Taxonomy" id="1906157"/>
    <lineage>
        <taxon>Bacteria</taxon>
        <taxon>Bacillati</taxon>
        <taxon>Candidatus Melainabacteria</taxon>
        <taxon>Candidatus Obscuribacterales</taxon>
        <taxon>Candidatus Obscuribacteraceae</taxon>
        <taxon>Candidatus Obscuribacter</taxon>
    </lineage>
</organism>
<dbReference type="AlphaFoldDB" id="A0A8J7PLT8"/>
<evidence type="ECO:0000313" key="10">
    <source>
        <dbReference type="EMBL" id="MBN8661020.1"/>
    </source>
</evidence>
<keyword evidence="5 6" id="KW-0560">Oxidoreductase</keyword>
<dbReference type="InterPro" id="IPR009075">
    <property type="entry name" value="AcylCo_DH/oxidase_C"/>
</dbReference>
<dbReference type="Gene3D" id="1.20.140.10">
    <property type="entry name" value="Butyryl-CoA Dehydrogenase, subunit A, domain 3"/>
    <property type="match status" value="1"/>
</dbReference>
<dbReference type="Pfam" id="PF00441">
    <property type="entry name" value="Acyl-CoA_dh_1"/>
    <property type="match status" value="1"/>
</dbReference>
<evidence type="ECO:0000256" key="2">
    <source>
        <dbReference type="ARBA" id="ARBA00009347"/>
    </source>
</evidence>
<dbReference type="PROSITE" id="PS00072">
    <property type="entry name" value="ACYL_COA_DH_1"/>
    <property type="match status" value="1"/>
</dbReference>
<evidence type="ECO:0000256" key="3">
    <source>
        <dbReference type="ARBA" id="ARBA00022630"/>
    </source>
</evidence>
<keyword evidence="4 6" id="KW-0274">FAD</keyword>
<dbReference type="PANTHER" id="PTHR43884:SF12">
    <property type="entry name" value="ISOVALERYL-COA DEHYDROGENASE, MITOCHONDRIAL-RELATED"/>
    <property type="match status" value="1"/>
</dbReference>
<dbReference type="GO" id="GO:0003995">
    <property type="term" value="F:acyl-CoA dehydrogenase activity"/>
    <property type="evidence" value="ECO:0007669"/>
    <property type="project" value="InterPro"/>
</dbReference>
<accession>A0A8J7PLT8</accession>
<protein>
    <submittedName>
        <fullName evidence="10">Acyl-CoA dehydrogenase family protein</fullName>
    </submittedName>
</protein>
<dbReference type="Gene3D" id="2.40.110.10">
    <property type="entry name" value="Butyryl-CoA Dehydrogenase, subunit A, domain 2"/>
    <property type="match status" value="1"/>
</dbReference>
<dbReference type="InterPro" id="IPR013786">
    <property type="entry name" value="AcylCoA_DH/ox_N"/>
</dbReference>
<dbReference type="Pfam" id="PF02771">
    <property type="entry name" value="Acyl-CoA_dh_N"/>
    <property type="match status" value="1"/>
</dbReference>
<dbReference type="Proteomes" id="UP000664277">
    <property type="component" value="Unassembled WGS sequence"/>
</dbReference>
<reference evidence="10" key="1">
    <citation type="submission" date="2021-02" db="EMBL/GenBank/DDBJ databases">
        <title>Genome-Resolved Metagenomics of a Microbial Community Performing Photosynthetic Biological Nutrient Removal.</title>
        <authorList>
            <person name="Mcdaniel E.A."/>
        </authorList>
    </citation>
    <scope>NUCLEOTIDE SEQUENCE</scope>
    <source>
        <strain evidence="10">UWPOB_OBS1</strain>
    </source>
</reference>
<comment type="similarity">
    <text evidence="2 6">Belongs to the acyl-CoA dehydrogenase family.</text>
</comment>
<evidence type="ECO:0000259" key="8">
    <source>
        <dbReference type="Pfam" id="PF02770"/>
    </source>
</evidence>
<dbReference type="InterPro" id="IPR037069">
    <property type="entry name" value="AcylCoA_DH/ox_N_sf"/>
</dbReference>
<evidence type="ECO:0000256" key="1">
    <source>
        <dbReference type="ARBA" id="ARBA00001974"/>
    </source>
</evidence>
<dbReference type="GO" id="GO:0050660">
    <property type="term" value="F:flavin adenine dinucleotide binding"/>
    <property type="evidence" value="ECO:0007669"/>
    <property type="project" value="InterPro"/>
</dbReference>
<evidence type="ECO:0000313" key="11">
    <source>
        <dbReference type="Proteomes" id="UP000664277"/>
    </source>
</evidence>
<comment type="caution">
    <text evidence="10">The sequence shown here is derived from an EMBL/GenBank/DDBJ whole genome shotgun (WGS) entry which is preliminary data.</text>
</comment>
<dbReference type="InterPro" id="IPR046373">
    <property type="entry name" value="Acyl-CoA_Oxase/DH_mid-dom_sf"/>
</dbReference>
<keyword evidence="3 6" id="KW-0285">Flavoprotein</keyword>
<evidence type="ECO:0000256" key="6">
    <source>
        <dbReference type="RuleBase" id="RU362125"/>
    </source>
</evidence>
<evidence type="ECO:0000256" key="4">
    <source>
        <dbReference type="ARBA" id="ARBA00022827"/>
    </source>
</evidence>
<dbReference type="EMBL" id="JAFLCK010000015">
    <property type="protein sequence ID" value="MBN8661020.1"/>
    <property type="molecule type" value="Genomic_DNA"/>
</dbReference>
<sequence length="401" mass="43177">MINKDALDKEALLNQSGLCAETSTKTGKFTPDQLKWLDKAKAFAKRIPLAEVMASDSENVFRKDLFQAACKEGLGALPFPAEYGGAGGDYLSFSLVNEEFGRTCVPIMSSLGVHVLCQEPIYRFGTAEQKQKYLTKASTGEYLGAFGLTEPNAGSDTAAIETTAREMDDHYLLNGTKTFITSGASADFYIVMAKLLDGEKAQITSFIVERDFPGFSIGQKFDMLGMRGYSTCEIVFDDCKVPKANLLGAHGEGRKVALSSLAKGRVTIAAQSIGWAQGALDACTETLRRAYLDGHCGADLNGQALSLGNLAVLTESARVLTYQAARLIDAGEPSVTIAAMAKTQATDVAMQVSTQAMSLIGIEGLKPNLLIERIFRDAKAGQIYEGTNQIQRMLIARDLLK</sequence>
<dbReference type="PIRSF" id="PIRSF016578">
    <property type="entry name" value="HsaA"/>
    <property type="match status" value="1"/>
</dbReference>
<dbReference type="Pfam" id="PF02770">
    <property type="entry name" value="Acyl-CoA_dh_M"/>
    <property type="match status" value="1"/>
</dbReference>
<feature type="domain" description="Acyl-CoA oxidase/dehydrogenase middle" evidence="8">
    <location>
        <begin position="145"/>
        <end position="239"/>
    </location>
</feature>
<proteinExistence type="inferred from homology"/>